<evidence type="ECO:0000313" key="4">
    <source>
        <dbReference type="EMBL" id="CAL1681533.1"/>
    </source>
</evidence>
<evidence type="ECO:0000256" key="2">
    <source>
        <dbReference type="SAM" id="Phobius"/>
    </source>
</evidence>
<sequence>MEQRKCVTSTACHCMGERIWWCTYVLVLYLILVDGLLNGSEPTVHTKWGVIRGKWSRSARDQRVANFLGIPYALPPVGDLRFKSPQQWNHTWTTIRNATADGEMCLQTNGSEIFGSEDCLYLNIFIPYIPGIQRMKLPVLVFVHGGGYSIGSSDSKLYAPDYLMDQNVILVTLNYRLNIFGFFSTTNQVSPGNYGLKDIKMALEWIHENIHSFNGNPESVTLMGASSGAVSTHLLALSNKTEGLFHKYILLGSSALAPWAYHPRETYRQTCLELARLVGCQPEKGDGEIASNETIIDPEEENGRRKDDAKINVSHKDYNERYIKEDEEMVKCMRTVDARQLEKMFKHFYVWRGNPMCNFAPTLEDNSEDAILTMNPWKMIEDGLFRDIPAIMQVVKDEGLVKTLGFFVDPDMENEMIENFEEYLPLLLENRDWISNTSIFAAAIQDFYLNGNVSLDFKDSITKVVGDSSLIWPVFKAAQYQSELGNSSVYFSYFAYEGTFSSTLAAGAPVHYHVCHNDDLNYLFPVLNNQYSNMMLNNTETDFMVINILTEMWANFMREGVPKAWMIPAWPDYRDHHQFMRFGIGKSPDIVVQTDFLPDRMEFWEKLLLINISWSAEPEKRDTITDGPPDDTFPDNPDTIDCKLTIYLVLLIIAMLTLYYSNYSIYDLRRSAWRKRDGTNISS</sequence>
<proteinExistence type="predicted"/>
<dbReference type="PROSITE" id="PS00941">
    <property type="entry name" value="CARBOXYLESTERASE_B_2"/>
    <property type="match status" value="1"/>
</dbReference>
<keyword evidence="1" id="KW-0325">Glycoprotein</keyword>
<dbReference type="InterPro" id="IPR019819">
    <property type="entry name" value="Carboxylesterase_B_CS"/>
</dbReference>
<keyword evidence="5" id="KW-1185">Reference proteome</keyword>
<evidence type="ECO:0000256" key="1">
    <source>
        <dbReference type="ARBA" id="ARBA00023180"/>
    </source>
</evidence>
<gene>
    <name evidence="4" type="ORF">LPLAT_LOCUS7537</name>
</gene>
<dbReference type="InterPro" id="IPR002018">
    <property type="entry name" value="CarbesteraseB"/>
</dbReference>
<dbReference type="PANTHER" id="PTHR11559">
    <property type="entry name" value="CARBOXYLESTERASE"/>
    <property type="match status" value="1"/>
</dbReference>
<feature type="domain" description="Carboxylesterase type B" evidence="3">
    <location>
        <begin position="41"/>
        <end position="587"/>
    </location>
</feature>
<keyword evidence="2" id="KW-1133">Transmembrane helix</keyword>
<accession>A0AAV2NM79</accession>
<evidence type="ECO:0000259" key="3">
    <source>
        <dbReference type="Pfam" id="PF00135"/>
    </source>
</evidence>
<evidence type="ECO:0000313" key="5">
    <source>
        <dbReference type="Proteomes" id="UP001497644"/>
    </source>
</evidence>
<feature type="transmembrane region" description="Helical" evidence="2">
    <location>
        <begin position="644"/>
        <end position="666"/>
    </location>
</feature>
<dbReference type="InterPro" id="IPR029058">
    <property type="entry name" value="AB_hydrolase_fold"/>
</dbReference>
<dbReference type="SUPFAM" id="SSF53474">
    <property type="entry name" value="alpha/beta-Hydrolases"/>
    <property type="match status" value="1"/>
</dbReference>
<dbReference type="Pfam" id="PF00135">
    <property type="entry name" value="COesterase"/>
    <property type="match status" value="1"/>
</dbReference>
<dbReference type="EMBL" id="OZ034826">
    <property type="protein sequence ID" value="CAL1681533.1"/>
    <property type="molecule type" value="Genomic_DNA"/>
</dbReference>
<keyword evidence="2" id="KW-0812">Transmembrane</keyword>
<protein>
    <recommendedName>
        <fullName evidence="3">Carboxylesterase type B domain-containing protein</fullName>
    </recommendedName>
</protein>
<dbReference type="AlphaFoldDB" id="A0AAV2NM79"/>
<reference evidence="4" key="1">
    <citation type="submission" date="2024-04" db="EMBL/GenBank/DDBJ databases">
        <authorList>
            <consortium name="Molecular Ecology Group"/>
        </authorList>
    </citation>
    <scope>NUCLEOTIDE SEQUENCE</scope>
</reference>
<dbReference type="InterPro" id="IPR050309">
    <property type="entry name" value="Type-B_Carboxylest/Lipase"/>
</dbReference>
<keyword evidence="2" id="KW-0472">Membrane</keyword>
<name>A0AAV2NM79_9HYME</name>
<dbReference type="Gene3D" id="3.40.50.1820">
    <property type="entry name" value="alpha/beta hydrolase"/>
    <property type="match status" value="1"/>
</dbReference>
<organism evidence="4 5">
    <name type="scientific">Lasius platythorax</name>
    <dbReference type="NCBI Taxonomy" id="488582"/>
    <lineage>
        <taxon>Eukaryota</taxon>
        <taxon>Metazoa</taxon>
        <taxon>Ecdysozoa</taxon>
        <taxon>Arthropoda</taxon>
        <taxon>Hexapoda</taxon>
        <taxon>Insecta</taxon>
        <taxon>Pterygota</taxon>
        <taxon>Neoptera</taxon>
        <taxon>Endopterygota</taxon>
        <taxon>Hymenoptera</taxon>
        <taxon>Apocrita</taxon>
        <taxon>Aculeata</taxon>
        <taxon>Formicoidea</taxon>
        <taxon>Formicidae</taxon>
        <taxon>Formicinae</taxon>
        <taxon>Lasius</taxon>
        <taxon>Lasius</taxon>
    </lineage>
</organism>
<dbReference type="Proteomes" id="UP001497644">
    <property type="component" value="Chromosome 3"/>
</dbReference>